<gene>
    <name evidence="10" type="ORF">GCM10009717_21770</name>
</gene>
<feature type="transmembrane region" description="Helical" evidence="7">
    <location>
        <begin position="106"/>
        <end position="127"/>
    </location>
</feature>
<evidence type="ECO:0000313" key="10">
    <source>
        <dbReference type="EMBL" id="GAA1955432.1"/>
    </source>
</evidence>
<dbReference type="Gene3D" id="1.10.3720.10">
    <property type="entry name" value="MetI-like"/>
    <property type="match status" value="1"/>
</dbReference>
<evidence type="ECO:0000256" key="8">
    <source>
        <dbReference type="SAM" id="MobiDB-lite"/>
    </source>
</evidence>
<dbReference type="SUPFAM" id="SSF161098">
    <property type="entry name" value="MetI-like"/>
    <property type="match status" value="1"/>
</dbReference>
<comment type="caution">
    <text evidence="10">The sequence shown here is derived from an EMBL/GenBank/DDBJ whole genome shotgun (WGS) entry which is preliminary data.</text>
</comment>
<evidence type="ECO:0000256" key="6">
    <source>
        <dbReference type="ARBA" id="ARBA00023136"/>
    </source>
</evidence>
<keyword evidence="11" id="KW-1185">Reference proteome</keyword>
<feature type="region of interest" description="Disordered" evidence="8">
    <location>
        <begin position="1"/>
        <end position="23"/>
    </location>
</feature>
<protein>
    <submittedName>
        <fullName evidence="10">Sugar ABC transporter permease</fullName>
    </submittedName>
</protein>
<feature type="transmembrane region" description="Helical" evidence="7">
    <location>
        <begin position="301"/>
        <end position="320"/>
    </location>
</feature>
<dbReference type="PANTHER" id="PTHR30193">
    <property type="entry name" value="ABC TRANSPORTER PERMEASE PROTEIN"/>
    <property type="match status" value="1"/>
</dbReference>
<evidence type="ECO:0000256" key="4">
    <source>
        <dbReference type="ARBA" id="ARBA00022692"/>
    </source>
</evidence>
<feature type="compositionally biased region" description="Low complexity" evidence="8">
    <location>
        <begin position="363"/>
        <end position="372"/>
    </location>
</feature>
<keyword evidence="6 7" id="KW-0472">Membrane</keyword>
<keyword evidence="2 7" id="KW-0813">Transport</keyword>
<proteinExistence type="inferred from homology"/>
<dbReference type="PANTHER" id="PTHR30193:SF37">
    <property type="entry name" value="INNER MEMBRANE ABC TRANSPORTER PERMEASE PROTEIN YCJO"/>
    <property type="match status" value="1"/>
</dbReference>
<dbReference type="PROSITE" id="PS50928">
    <property type="entry name" value="ABC_TM1"/>
    <property type="match status" value="1"/>
</dbReference>
<feature type="region of interest" description="Disordered" evidence="8">
    <location>
        <begin position="357"/>
        <end position="383"/>
    </location>
</feature>
<dbReference type="Proteomes" id="UP001499954">
    <property type="component" value="Unassembled WGS sequence"/>
</dbReference>
<dbReference type="Pfam" id="PF00528">
    <property type="entry name" value="BPD_transp_1"/>
    <property type="match status" value="1"/>
</dbReference>
<feature type="transmembrane region" description="Helical" evidence="7">
    <location>
        <begin position="139"/>
        <end position="160"/>
    </location>
</feature>
<keyword evidence="4 7" id="KW-0812">Transmembrane</keyword>
<keyword evidence="3" id="KW-1003">Cell membrane</keyword>
<comment type="subcellular location">
    <subcellularLocation>
        <location evidence="1 7">Cell membrane</location>
        <topology evidence="1 7">Multi-pass membrane protein</topology>
    </subcellularLocation>
</comment>
<comment type="similarity">
    <text evidence="7">Belongs to the binding-protein-dependent transport system permease family.</text>
</comment>
<feature type="transmembrane region" description="Helical" evidence="7">
    <location>
        <begin position="45"/>
        <end position="72"/>
    </location>
</feature>
<sequence length="383" mass="42810">MTSTKTAPPSAPSPQQARPDRTERTPRRIAFGHKLSKWDLKLSPYLYISPFFILFAITGLFPIAYTAVISFMDWDLVRNSGTFIGFDQYVYVLTQPKFWIALRNTFSIFLLSSVPQLILAVFIATMLDQNIRAKTFWRMGVLLPYVMAPVAVALIFSNMFGDKYGLINTLLGNIGLPPVMWHSNAFASHIAIATMVNFRWTGYNTLILLAAMQAIPRDYYEAAAIDGANKFRQFTAITLPSLRPTLIFVIITSTIGGLQIFDEPRMYDQFGTGGANSQWLTISLYLYDIGWGQWNFGRAAALAWILFLIILAIGVVNMLVTNRLVRDEGSRDGRSRRDRRAAAIAARTELEHRVGGTVRDDFGSTSTGAATSDTNDKTTEVAR</sequence>
<dbReference type="InterPro" id="IPR000515">
    <property type="entry name" value="MetI-like"/>
</dbReference>
<dbReference type="RefSeq" id="WP_157416051.1">
    <property type="nucleotide sequence ID" value="NZ_BAAAMK010000004.1"/>
</dbReference>
<evidence type="ECO:0000256" key="3">
    <source>
        <dbReference type="ARBA" id="ARBA00022475"/>
    </source>
</evidence>
<dbReference type="InterPro" id="IPR051393">
    <property type="entry name" value="ABC_transporter_permease"/>
</dbReference>
<evidence type="ECO:0000256" key="7">
    <source>
        <dbReference type="RuleBase" id="RU363032"/>
    </source>
</evidence>
<dbReference type="InterPro" id="IPR035906">
    <property type="entry name" value="MetI-like_sf"/>
</dbReference>
<name>A0ABN2QPM6_9MICO</name>
<evidence type="ECO:0000256" key="1">
    <source>
        <dbReference type="ARBA" id="ARBA00004651"/>
    </source>
</evidence>
<feature type="compositionally biased region" description="Basic and acidic residues" evidence="8">
    <location>
        <begin position="374"/>
        <end position="383"/>
    </location>
</feature>
<evidence type="ECO:0000256" key="2">
    <source>
        <dbReference type="ARBA" id="ARBA00022448"/>
    </source>
</evidence>
<feature type="domain" description="ABC transmembrane type-1" evidence="9">
    <location>
        <begin position="102"/>
        <end position="317"/>
    </location>
</feature>
<reference evidence="10 11" key="1">
    <citation type="journal article" date="2019" name="Int. J. Syst. Evol. Microbiol.">
        <title>The Global Catalogue of Microorganisms (GCM) 10K type strain sequencing project: providing services to taxonomists for standard genome sequencing and annotation.</title>
        <authorList>
            <consortium name="The Broad Institute Genomics Platform"/>
            <consortium name="The Broad Institute Genome Sequencing Center for Infectious Disease"/>
            <person name="Wu L."/>
            <person name="Ma J."/>
        </authorList>
    </citation>
    <scope>NUCLEOTIDE SEQUENCE [LARGE SCALE GENOMIC DNA]</scope>
    <source>
        <strain evidence="10 11">JCM 13584</strain>
    </source>
</reference>
<organism evidence="10 11">
    <name type="scientific">Agromyces allii</name>
    <dbReference type="NCBI Taxonomy" id="393607"/>
    <lineage>
        <taxon>Bacteria</taxon>
        <taxon>Bacillati</taxon>
        <taxon>Actinomycetota</taxon>
        <taxon>Actinomycetes</taxon>
        <taxon>Micrococcales</taxon>
        <taxon>Microbacteriaceae</taxon>
        <taxon>Agromyces</taxon>
    </lineage>
</organism>
<feature type="compositionally biased region" description="Low complexity" evidence="8">
    <location>
        <begin position="1"/>
        <end position="17"/>
    </location>
</feature>
<evidence type="ECO:0000313" key="11">
    <source>
        <dbReference type="Proteomes" id="UP001499954"/>
    </source>
</evidence>
<evidence type="ECO:0000259" key="9">
    <source>
        <dbReference type="PROSITE" id="PS50928"/>
    </source>
</evidence>
<accession>A0ABN2QPM6</accession>
<dbReference type="CDD" id="cd06261">
    <property type="entry name" value="TM_PBP2"/>
    <property type="match status" value="1"/>
</dbReference>
<keyword evidence="5 7" id="KW-1133">Transmembrane helix</keyword>
<evidence type="ECO:0000256" key="5">
    <source>
        <dbReference type="ARBA" id="ARBA00022989"/>
    </source>
</evidence>
<feature type="transmembrane region" description="Helical" evidence="7">
    <location>
        <begin position="242"/>
        <end position="261"/>
    </location>
</feature>
<dbReference type="EMBL" id="BAAAMK010000004">
    <property type="protein sequence ID" value="GAA1955432.1"/>
    <property type="molecule type" value="Genomic_DNA"/>
</dbReference>